<dbReference type="AlphaFoldDB" id="A0A3D3R227"/>
<evidence type="ECO:0000313" key="4">
    <source>
        <dbReference type="EMBL" id="QEG14549.1"/>
    </source>
</evidence>
<dbReference type="Proteomes" id="UP000263642">
    <property type="component" value="Unassembled WGS sequence"/>
</dbReference>
<dbReference type="InterPro" id="IPR001789">
    <property type="entry name" value="Sig_transdc_resp-reg_receiver"/>
</dbReference>
<reference evidence="3 5" key="1">
    <citation type="journal article" date="2018" name="Nat. Biotechnol.">
        <title>A standardized bacterial taxonomy based on genome phylogeny substantially revises the tree of life.</title>
        <authorList>
            <person name="Parks D.H."/>
            <person name="Chuvochina M."/>
            <person name="Waite D.W."/>
            <person name="Rinke C."/>
            <person name="Skarshewski A."/>
            <person name="Chaumeil P.A."/>
            <person name="Hugenholtz P."/>
        </authorList>
    </citation>
    <scope>NUCLEOTIDE SEQUENCE [LARGE SCALE GENOMIC DNA]</scope>
    <source>
        <strain evidence="3">UBA9375</strain>
    </source>
</reference>
<feature type="modified residue" description="4-aspartylphosphate" evidence="1">
    <location>
        <position position="52"/>
    </location>
</feature>
<evidence type="ECO:0000256" key="1">
    <source>
        <dbReference type="PROSITE-ProRule" id="PRU00169"/>
    </source>
</evidence>
<protein>
    <submittedName>
        <fullName evidence="3">Response regulator</fullName>
    </submittedName>
</protein>
<gene>
    <name evidence="3" type="ORF">DIT97_04155</name>
    <name evidence="4" type="ORF">GmarT_03850</name>
</gene>
<dbReference type="PANTHER" id="PTHR43228">
    <property type="entry name" value="TWO-COMPONENT RESPONSE REGULATOR"/>
    <property type="match status" value="1"/>
</dbReference>
<organism evidence="3 5">
    <name type="scientific">Gimesia maris</name>
    <dbReference type="NCBI Taxonomy" id="122"/>
    <lineage>
        <taxon>Bacteria</taxon>
        <taxon>Pseudomonadati</taxon>
        <taxon>Planctomycetota</taxon>
        <taxon>Planctomycetia</taxon>
        <taxon>Planctomycetales</taxon>
        <taxon>Planctomycetaceae</taxon>
        <taxon>Gimesia</taxon>
    </lineage>
</organism>
<dbReference type="GeneID" id="98645073"/>
<dbReference type="PANTHER" id="PTHR43228:SF1">
    <property type="entry name" value="TWO-COMPONENT RESPONSE REGULATOR ARR22"/>
    <property type="match status" value="1"/>
</dbReference>
<dbReference type="SMART" id="SM00448">
    <property type="entry name" value="REC"/>
    <property type="match status" value="1"/>
</dbReference>
<dbReference type="Pfam" id="PF00072">
    <property type="entry name" value="Response_reg"/>
    <property type="match status" value="1"/>
</dbReference>
<accession>A0A517X525</accession>
<dbReference type="PROSITE" id="PS50110">
    <property type="entry name" value="RESPONSE_REGULATORY"/>
    <property type="match status" value="1"/>
</dbReference>
<keyword evidence="6" id="KW-1185">Reference proteome</keyword>
<dbReference type="InterPro" id="IPR011006">
    <property type="entry name" value="CheY-like_superfamily"/>
</dbReference>
<feature type="domain" description="Response regulatory" evidence="2">
    <location>
        <begin position="2"/>
        <end position="117"/>
    </location>
</feature>
<dbReference type="GO" id="GO:0000160">
    <property type="term" value="P:phosphorelay signal transduction system"/>
    <property type="evidence" value="ECO:0007669"/>
    <property type="project" value="InterPro"/>
</dbReference>
<accession>A0A3D3R227</accession>
<proteinExistence type="predicted"/>
<dbReference type="EMBL" id="CP042910">
    <property type="protein sequence ID" value="QEG14549.1"/>
    <property type="molecule type" value="Genomic_DNA"/>
</dbReference>
<evidence type="ECO:0000313" key="6">
    <source>
        <dbReference type="Proteomes" id="UP000322887"/>
    </source>
</evidence>
<name>A0A3D3R227_9PLAN</name>
<reference evidence="4 6" key="2">
    <citation type="submission" date="2019-08" db="EMBL/GenBank/DDBJ databases">
        <title>Deep-cultivation of Planctomycetes and their phenomic and genomic characterization uncovers novel biology.</title>
        <authorList>
            <person name="Wiegand S."/>
            <person name="Jogler M."/>
            <person name="Boedeker C."/>
            <person name="Pinto D."/>
            <person name="Vollmers J."/>
            <person name="Rivas-Marin E."/>
            <person name="Kohn T."/>
            <person name="Peeters S.H."/>
            <person name="Heuer A."/>
            <person name="Rast P."/>
            <person name="Oberbeckmann S."/>
            <person name="Bunk B."/>
            <person name="Jeske O."/>
            <person name="Meyerdierks A."/>
            <person name="Storesund J.E."/>
            <person name="Kallscheuer N."/>
            <person name="Luecker S."/>
            <person name="Lage O.M."/>
            <person name="Pohl T."/>
            <person name="Merkel B.J."/>
            <person name="Hornburger P."/>
            <person name="Mueller R.-W."/>
            <person name="Bruemmer F."/>
            <person name="Labrenz M."/>
            <person name="Spormann A.M."/>
            <person name="Op den Camp H."/>
            <person name="Overmann J."/>
            <person name="Amann R."/>
            <person name="Jetten M.S.M."/>
            <person name="Mascher T."/>
            <person name="Medema M.H."/>
            <person name="Devos D.P."/>
            <person name="Kaster A.-K."/>
            <person name="Ovreas L."/>
            <person name="Rohde M."/>
            <person name="Galperin M.Y."/>
            <person name="Jogler C."/>
        </authorList>
    </citation>
    <scope>NUCLEOTIDE SEQUENCE [LARGE SCALE GENOMIC DNA]</scope>
    <source>
        <strain evidence="4 6">DSM 8797</strain>
    </source>
</reference>
<sequence>MKVLLVDDSGTMRTIQKRCLSKLGIENVTEAEDGVQALELFVASSFDIVLSDWNMPNMDGLQLLKEIRQRNKDIPVIMITTEAERARVVTAIQAGVSDYLVKPFTPDSLKSKLERWVTSNA</sequence>
<evidence type="ECO:0000313" key="5">
    <source>
        <dbReference type="Proteomes" id="UP000263642"/>
    </source>
</evidence>
<evidence type="ECO:0000259" key="2">
    <source>
        <dbReference type="PROSITE" id="PS50110"/>
    </source>
</evidence>
<keyword evidence="1" id="KW-0597">Phosphoprotein</keyword>
<dbReference type="SUPFAM" id="SSF52172">
    <property type="entry name" value="CheY-like"/>
    <property type="match status" value="1"/>
</dbReference>
<dbReference type="EMBL" id="DQAY01000024">
    <property type="protein sequence ID" value="HCO22278.1"/>
    <property type="molecule type" value="Genomic_DNA"/>
</dbReference>
<dbReference type="Proteomes" id="UP000322887">
    <property type="component" value="Chromosome"/>
</dbReference>
<evidence type="ECO:0000313" key="3">
    <source>
        <dbReference type="EMBL" id="HCO22278.1"/>
    </source>
</evidence>
<dbReference type="Gene3D" id="3.40.50.2300">
    <property type="match status" value="1"/>
</dbReference>
<dbReference type="RefSeq" id="WP_044238638.1">
    <property type="nucleotide sequence ID" value="NZ_CAXAST010000008.1"/>
</dbReference>
<dbReference type="InterPro" id="IPR052048">
    <property type="entry name" value="ST_Response_Regulator"/>
</dbReference>